<gene>
    <name evidence="3" type="ORF">GCM10009839_43560</name>
</gene>
<evidence type="ECO:0000256" key="1">
    <source>
        <dbReference type="SAM" id="MobiDB-lite"/>
    </source>
</evidence>
<evidence type="ECO:0000313" key="3">
    <source>
        <dbReference type="EMBL" id="GAA2037567.1"/>
    </source>
</evidence>
<protein>
    <recommendedName>
        <fullName evidence="2">Transposase IS204/IS1001/IS1096/IS1165 DDE domain-containing protein</fullName>
    </recommendedName>
</protein>
<dbReference type="EMBL" id="BAAAQN010000025">
    <property type="protein sequence ID" value="GAA2037567.1"/>
    <property type="molecule type" value="Genomic_DNA"/>
</dbReference>
<reference evidence="3 4" key="1">
    <citation type="journal article" date="2019" name="Int. J. Syst. Evol. Microbiol.">
        <title>The Global Catalogue of Microorganisms (GCM) 10K type strain sequencing project: providing services to taxonomists for standard genome sequencing and annotation.</title>
        <authorList>
            <consortium name="The Broad Institute Genomics Platform"/>
            <consortium name="The Broad Institute Genome Sequencing Center for Infectious Disease"/>
            <person name="Wu L."/>
            <person name="Ma J."/>
        </authorList>
    </citation>
    <scope>NUCLEOTIDE SEQUENCE [LARGE SCALE GENOMIC DNA]</scope>
    <source>
        <strain evidence="3 4">JCM 16014</strain>
    </source>
</reference>
<dbReference type="InterPro" id="IPR047951">
    <property type="entry name" value="Transpos_ISL3"/>
</dbReference>
<accession>A0ABN2UHY5</accession>
<name>A0ABN2UHY5_9ACTN</name>
<feature type="region of interest" description="Disordered" evidence="1">
    <location>
        <begin position="215"/>
        <end position="256"/>
    </location>
</feature>
<feature type="domain" description="Transposase IS204/IS1001/IS1096/IS1165 DDE" evidence="2">
    <location>
        <begin position="2"/>
        <end position="165"/>
    </location>
</feature>
<sequence>MTVVCRDRGGAYADGARRGAPEALQVADRFRLWKNLGEHVKKTVTAHHGCLRQAADDALAEAQQVWAQRPGPEQLTAVAAERRVDDTVIARRIRRMLAEVHELKAAGMGMRRIKRATGLAKATVARYDKAETVEELLVITRTGKSSLLDEYKPSIHERFNAGVTNVRQTWTEIGELGCKAAYGTLRDYLRPFREVGIAPPARPAAPKIGEATTWLLTHPDNLDEDETTKSSRSRPPGRNWTPSPSSSDASRTCSPS</sequence>
<dbReference type="PANTHER" id="PTHR33498:SF1">
    <property type="entry name" value="TRANSPOSASE FOR INSERTION SEQUENCE ELEMENT IS1557"/>
    <property type="match status" value="1"/>
</dbReference>
<feature type="compositionally biased region" description="Polar residues" evidence="1">
    <location>
        <begin position="240"/>
        <end position="256"/>
    </location>
</feature>
<dbReference type="PANTHER" id="PTHR33498">
    <property type="entry name" value="TRANSPOSASE FOR INSERTION SEQUENCE ELEMENT IS1557"/>
    <property type="match status" value="1"/>
</dbReference>
<evidence type="ECO:0000313" key="4">
    <source>
        <dbReference type="Proteomes" id="UP001500751"/>
    </source>
</evidence>
<keyword evidence="4" id="KW-1185">Reference proteome</keyword>
<evidence type="ECO:0000259" key="2">
    <source>
        <dbReference type="Pfam" id="PF01610"/>
    </source>
</evidence>
<proteinExistence type="predicted"/>
<dbReference type="Pfam" id="PF01610">
    <property type="entry name" value="DDE_Tnp_ISL3"/>
    <property type="match status" value="1"/>
</dbReference>
<dbReference type="InterPro" id="IPR002560">
    <property type="entry name" value="Transposase_DDE"/>
</dbReference>
<dbReference type="RefSeq" id="WP_344667472.1">
    <property type="nucleotide sequence ID" value="NZ_BAAAQN010000025.1"/>
</dbReference>
<comment type="caution">
    <text evidence="3">The sequence shown here is derived from an EMBL/GenBank/DDBJ whole genome shotgun (WGS) entry which is preliminary data.</text>
</comment>
<dbReference type="Proteomes" id="UP001500751">
    <property type="component" value="Unassembled WGS sequence"/>
</dbReference>
<organism evidence="3 4">
    <name type="scientific">Catenulispora yoronensis</name>
    <dbReference type="NCBI Taxonomy" id="450799"/>
    <lineage>
        <taxon>Bacteria</taxon>
        <taxon>Bacillati</taxon>
        <taxon>Actinomycetota</taxon>
        <taxon>Actinomycetes</taxon>
        <taxon>Catenulisporales</taxon>
        <taxon>Catenulisporaceae</taxon>
        <taxon>Catenulispora</taxon>
    </lineage>
</organism>